<reference evidence="2 3" key="1">
    <citation type="submission" date="2015-12" db="EMBL/GenBank/DDBJ databases">
        <title>Serinicoccus chungangenesis strain CD08_5 genome sequencing and assembly.</title>
        <authorList>
            <person name="Chander A.M."/>
            <person name="Kaur G."/>
            <person name="Nair G.R."/>
            <person name="Dhawan D.K."/>
            <person name="Kochhar R.K."/>
            <person name="Mayilraj S."/>
            <person name="Bhadada S.K."/>
        </authorList>
    </citation>
    <scope>NUCLEOTIDE SEQUENCE [LARGE SCALE GENOMIC DNA]</scope>
    <source>
        <strain evidence="2 3">CD08_5</strain>
    </source>
</reference>
<feature type="transmembrane region" description="Helical" evidence="1">
    <location>
        <begin position="12"/>
        <end position="37"/>
    </location>
</feature>
<dbReference type="Proteomes" id="UP000054837">
    <property type="component" value="Unassembled WGS sequence"/>
</dbReference>
<name>A0A0W8I3Z2_9MICO</name>
<keyword evidence="1" id="KW-1133">Transmembrane helix</keyword>
<accession>A0A0W8I3Z2</accession>
<evidence type="ECO:0000313" key="3">
    <source>
        <dbReference type="Proteomes" id="UP000054837"/>
    </source>
</evidence>
<dbReference type="EMBL" id="LQBL01000029">
    <property type="protein sequence ID" value="KUG52767.1"/>
    <property type="molecule type" value="Genomic_DNA"/>
</dbReference>
<organism evidence="2 3">
    <name type="scientific">Serinicoccus chungangensis</name>
    <dbReference type="NCBI Taxonomy" id="767452"/>
    <lineage>
        <taxon>Bacteria</taxon>
        <taxon>Bacillati</taxon>
        <taxon>Actinomycetota</taxon>
        <taxon>Actinomycetes</taxon>
        <taxon>Micrococcales</taxon>
        <taxon>Ornithinimicrobiaceae</taxon>
        <taxon>Serinicoccus</taxon>
    </lineage>
</organism>
<dbReference type="OrthoDB" id="3729994at2"/>
<dbReference type="RefSeq" id="WP_058891841.1">
    <property type="nucleotide sequence ID" value="NZ_LQBL01000029.1"/>
</dbReference>
<evidence type="ECO:0000256" key="1">
    <source>
        <dbReference type="SAM" id="Phobius"/>
    </source>
</evidence>
<comment type="caution">
    <text evidence="2">The sequence shown here is derived from an EMBL/GenBank/DDBJ whole genome shotgun (WGS) entry which is preliminary data.</text>
</comment>
<sequence length="137" mass="14025">MPSLPPLPHPHLVVLRSAATLVLSAVVAQAGWAAAFIGGEPGYRAFHEVGAWVTLVLTVACALVYLVLRASAGPVNVTLAVLLAALVAVQTGLGSSGVVAPHVFLGVLIAMVATALTSWTYRHALPEGSVSSKPRSQ</sequence>
<evidence type="ECO:0000313" key="2">
    <source>
        <dbReference type="EMBL" id="KUG52767.1"/>
    </source>
</evidence>
<dbReference type="STRING" id="767452.AVL62_14395"/>
<feature type="transmembrane region" description="Helical" evidence="1">
    <location>
        <begin position="75"/>
        <end position="93"/>
    </location>
</feature>
<dbReference type="AlphaFoldDB" id="A0A0W8I3Z2"/>
<keyword evidence="3" id="KW-1185">Reference proteome</keyword>
<gene>
    <name evidence="2" type="ORF">AVL62_14395</name>
</gene>
<keyword evidence="1" id="KW-0472">Membrane</keyword>
<proteinExistence type="predicted"/>
<keyword evidence="1" id="KW-0812">Transmembrane</keyword>
<feature type="transmembrane region" description="Helical" evidence="1">
    <location>
        <begin position="49"/>
        <end position="68"/>
    </location>
</feature>
<feature type="transmembrane region" description="Helical" evidence="1">
    <location>
        <begin position="99"/>
        <end position="121"/>
    </location>
</feature>
<protein>
    <submittedName>
        <fullName evidence="2">Uncharacterized protein</fullName>
    </submittedName>
</protein>